<keyword evidence="1" id="KW-0472">Membrane</keyword>
<name>A0A067EE97_CITSI</name>
<evidence type="ECO:0000256" key="1">
    <source>
        <dbReference type="SAM" id="Phobius"/>
    </source>
</evidence>
<protein>
    <submittedName>
        <fullName evidence="2">Uncharacterized protein</fullName>
    </submittedName>
</protein>
<evidence type="ECO:0000313" key="3">
    <source>
        <dbReference type="Proteomes" id="UP000027120"/>
    </source>
</evidence>
<gene>
    <name evidence="2" type="ORF">CISIN_1g039948mg</name>
</gene>
<accession>A0A067EE97</accession>
<dbReference type="AlphaFoldDB" id="A0A067EE97"/>
<keyword evidence="1" id="KW-0812">Transmembrane</keyword>
<dbReference type="Proteomes" id="UP000027120">
    <property type="component" value="Unassembled WGS sequence"/>
</dbReference>
<proteinExistence type="predicted"/>
<keyword evidence="1" id="KW-1133">Transmembrane helix</keyword>
<evidence type="ECO:0000313" key="2">
    <source>
        <dbReference type="EMBL" id="KDO53423.1"/>
    </source>
</evidence>
<keyword evidence="3" id="KW-1185">Reference proteome</keyword>
<feature type="transmembrane region" description="Helical" evidence="1">
    <location>
        <begin position="36"/>
        <end position="53"/>
    </location>
</feature>
<reference evidence="2 3" key="1">
    <citation type="submission" date="2014-04" db="EMBL/GenBank/DDBJ databases">
        <authorList>
            <consortium name="International Citrus Genome Consortium"/>
            <person name="Gmitter F."/>
            <person name="Chen C."/>
            <person name="Farmerie W."/>
            <person name="Harkins T."/>
            <person name="Desany B."/>
            <person name="Mohiuddin M."/>
            <person name="Kodira C."/>
            <person name="Borodovsky M."/>
            <person name="Lomsadze A."/>
            <person name="Burns P."/>
            <person name="Jenkins J."/>
            <person name="Prochnik S."/>
            <person name="Shu S."/>
            <person name="Chapman J."/>
            <person name="Pitluck S."/>
            <person name="Schmutz J."/>
            <person name="Rokhsar D."/>
        </authorList>
    </citation>
    <scope>NUCLEOTIDE SEQUENCE</scope>
</reference>
<sequence>MHVSVWDLNTAAILPTVIIVTINLVNLAPFSTVVNLIYIHIYLPLLILLKILSKSYMHLLTTIYNSRGLNPRHLNTKQTLNHNSLHVYSFDICKHAYAL</sequence>
<organism evidence="2 3">
    <name type="scientific">Citrus sinensis</name>
    <name type="common">Sweet orange</name>
    <name type="synonym">Citrus aurantium var. sinensis</name>
    <dbReference type="NCBI Taxonomy" id="2711"/>
    <lineage>
        <taxon>Eukaryota</taxon>
        <taxon>Viridiplantae</taxon>
        <taxon>Streptophyta</taxon>
        <taxon>Embryophyta</taxon>
        <taxon>Tracheophyta</taxon>
        <taxon>Spermatophyta</taxon>
        <taxon>Magnoliopsida</taxon>
        <taxon>eudicotyledons</taxon>
        <taxon>Gunneridae</taxon>
        <taxon>Pentapetalae</taxon>
        <taxon>rosids</taxon>
        <taxon>malvids</taxon>
        <taxon>Sapindales</taxon>
        <taxon>Rutaceae</taxon>
        <taxon>Aurantioideae</taxon>
        <taxon>Citrus</taxon>
    </lineage>
</organism>
<dbReference type="EMBL" id="KK785014">
    <property type="protein sequence ID" value="KDO53423.1"/>
    <property type="molecule type" value="Genomic_DNA"/>
</dbReference>